<dbReference type="EMBL" id="QVEV01000031">
    <property type="protein sequence ID" value="RGC12425.1"/>
    <property type="molecule type" value="Genomic_DNA"/>
</dbReference>
<accession>A0A3E2VNP9</accession>
<dbReference type="AlphaFoldDB" id="A0A3E2VNP9"/>
<dbReference type="GO" id="GO:0008703">
    <property type="term" value="F:5-amino-6-(5-phosphoribosylamino)uracil reductase activity"/>
    <property type="evidence" value="ECO:0007669"/>
    <property type="project" value="InterPro"/>
</dbReference>
<dbReference type="SUPFAM" id="SSF53597">
    <property type="entry name" value="Dihydrofolate reductase-like"/>
    <property type="match status" value="1"/>
</dbReference>
<name>A0A3E2VNP9_CLOIN</name>
<protein>
    <submittedName>
        <fullName evidence="5">Deaminase</fullName>
    </submittedName>
</protein>
<dbReference type="InterPro" id="IPR024072">
    <property type="entry name" value="DHFR-like_dom_sf"/>
</dbReference>
<evidence type="ECO:0000259" key="4">
    <source>
        <dbReference type="Pfam" id="PF01872"/>
    </source>
</evidence>
<dbReference type="Gene3D" id="3.40.430.10">
    <property type="entry name" value="Dihydrofolate Reductase, subunit A"/>
    <property type="match status" value="1"/>
</dbReference>
<dbReference type="PANTHER" id="PTHR38011">
    <property type="entry name" value="DIHYDROFOLATE REDUCTASE FAMILY PROTEIN (AFU_ORTHOLOGUE AFUA_8G06820)"/>
    <property type="match status" value="1"/>
</dbReference>
<dbReference type="Pfam" id="PF01872">
    <property type="entry name" value="RibD_C"/>
    <property type="match status" value="1"/>
</dbReference>
<sequence>MNRAITTLFMLMSVDGKISTGASDELDVDKDFPEISGVKEGLHQYYEIEQTTDLWSFNTGRVQKKMGVNEKAYPAKSPVSFVLLDNHHVTEHGVRYVCEWAKEFVLLTQNPMHPAYSVKKENLHIIRQDSLDLTEALRILKEVYGCMQLTIQSGGTLNGMFLRNKLIDYVDIVVAPILIGGKSTATLIDGASITSRNDLALLGPLQLSACDVLENSYIRLRYRVIK</sequence>
<organism evidence="5 6">
    <name type="scientific">Clostridium innocuum</name>
    <dbReference type="NCBI Taxonomy" id="1522"/>
    <lineage>
        <taxon>Bacteria</taxon>
        <taxon>Bacillati</taxon>
        <taxon>Bacillota</taxon>
        <taxon>Clostridia</taxon>
        <taxon>Eubacteriales</taxon>
        <taxon>Clostridiaceae</taxon>
        <taxon>Clostridium</taxon>
    </lineage>
</organism>
<dbReference type="InterPro" id="IPR050765">
    <property type="entry name" value="Riboflavin_Biosynth_HTPR"/>
</dbReference>
<evidence type="ECO:0000313" key="5">
    <source>
        <dbReference type="EMBL" id="RGC12425.1"/>
    </source>
</evidence>
<comment type="pathway">
    <text evidence="1">Cofactor biosynthesis; riboflavin biosynthesis.</text>
</comment>
<keyword evidence="3" id="KW-0560">Oxidoreductase</keyword>
<dbReference type="GO" id="GO:0009231">
    <property type="term" value="P:riboflavin biosynthetic process"/>
    <property type="evidence" value="ECO:0007669"/>
    <property type="project" value="InterPro"/>
</dbReference>
<reference evidence="5 6" key="1">
    <citation type="submission" date="2018-08" db="EMBL/GenBank/DDBJ databases">
        <title>A genome reference for cultivated species of the human gut microbiota.</title>
        <authorList>
            <person name="Zou Y."/>
            <person name="Xue W."/>
            <person name="Luo G."/>
        </authorList>
    </citation>
    <scope>NUCLEOTIDE SEQUENCE [LARGE SCALE GENOMIC DNA]</scope>
    <source>
        <strain evidence="5 6">OF01-2LB</strain>
    </source>
</reference>
<keyword evidence="2" id="KW-0521">NADP</keyword>
<feature type="domain" description="Bacterial bifunctional deaminase-reductase C-terminal" evidence="4">
    <location>
        <begin position="7"/>
        <end position="195"/>
    </location>
</feature>
<dbReference type="RefSeq" id="WP_117444222.1">
    <property type="nucleotide sequence ID" value="NZ_JAJFEN010000025.1"/>
</dbReference>
<evidence type="ECO:0000256" key="1">
    <source>
        <dbReference type="ARBA" id="ARBA00005104"/>
    </source>
</evidence>
<evidence type="ECO:0000256" key="3">
    <source>
        <dbReference type="ARBA" id="ARBA00023002"/>
    </source>
</evidence>
<dbReference type="OrthoDB" id="9800865at2"/>
<gene>
    <name evidence="5" type="ORF">DXA38_17015</name>
</gene>
<dbReference type="Proteomes" id="UP000260025">
    <property type="component" value="Unassembled WGS sequence"/>
</dbReference>
<proteinExistence type="predicted"/>
<evidence type="ECO:0000313" key="6">
    <source>
        <dbReference type="Proteomes" id="UP000260025"/>
    </source>
</evidence>
<dbReference type="PANTHER" id="PTHR38011:SF7">
    <property type="entry name" value="2,5-DIAMINO-6-RIBOSYLAMINO-4(3H)-PYRIMIDINONE 5'-PHOSPHATE REDUCTASE"/>
    <property type="match status" value="1"/>
</dbReference>
<dbReference type="InterPro" id="IPR002734">
    <property type="entry name" value="RibDG_C"/>
</dbReference>
<evidence type="ECO:0000256" key="2">
    <source>
        <dbReference type="ARBA" id="ARBA00022857"/>
    </source>
</evidence>
<comment type="caution">
    <text evidence="5">The sequence shown here is derived from an EMBL/GenBank/DDBJ whole genome shotgun (WGS) entry which is preliminary data.</text>
</comment>